<dbReference type="RefSeq" id="WP_008902723.1">
    <property type="nucleotide sequence ID" value="NZ_GL397071.1"/>
</dbReference>
<dbReference type="Proteomes" id="UP000003280">
    <property type="component" value="Unassembled WGS sequence"/>
</dbReference>
<reference evidence="1 2" key="1">
    <citation type="submission" date="2010-07" db="EMBL/GenBank/DDBJ databases">
        <authorList>
            <person name="Muzny D."/>
            <person name="Qin X."/>
            <person name="Deng J."/>
            <person name="Jiang H."/>
            <person name="Liu Y."/>
            <person name="Qu J."/>
            <person name="Song X.-Z."/>
            <person name="Zhang L."/>
            <person name="Thornton R."/>
            <person name="Coyle M."/>
            <person name="Francisco L."/>
            <person name="Jackson L."/>
            <person name="Javaid M."/>
            <person name="Korchina V."/>
            <person name="Kovar C."/>
            <person name="Mata R."/>
            <person name="Mathew T."/>
            <person name="Ngo R."/>
            <person name="Nguyen L."/>
            <person name="Nguyen N."/>
            <person name="Okwuonu G."/>
            <person name="Ongeri F."/>
            <person name="Pham C."/>
            <person name="Simmons D."/>
            <person name="Wilczek-Boney K."/>
            <person name="Hale W."/>
            <person name="Jakkamsetti A."/>
            <person name="Pham P."/>
            <person name="Ruth R."/>
            <person name="San Lucas F."/>
            <person name="Warren J."/>
            <person name="Zhang J."/>
            <person name="Zhao Z."/>
            <person name="Zhou C."/>
            <person name="Zhu D."/>
            <person name="Lee S."/>
            <person name="Bess C."/>
            <person name="Blankenburg K."/>
            <person name="Forbes L."/>
            <person name="Fu Q."/>
            <person name="Gubbala S."/>
            <person name="Hirani K."/>
            <person name="Jayaseelan J.C."/>
            <person name="Lara F."/>
            <person name="Munidasa M."/>
            <person name="Palculict T."/>
            <person name="Patil S."/>
            <person name="Pu L.-L."/>
            <person name="Saada N."/>
            <person name="Tang L."/>
            <person name="Weissenberger G."/>
            <person name="Zhu Y."/>
            <person name="Hemphill L."/>
            <person name="Shang Y."/>
            <person name="Youmans B."/>
            <person name="Ayvaz T."/>
            <person name="Ross M."/>
            <person name="Santibanez J."/>
            <person name="Aqrawi P."/>
            <person name="Gross S."/>
            <person name="Joshi V."/>
            <person name="Fowler G."/>
            <person name="Nazareth L."/>
            <person name="Reid J."/>
            <person name="Worley K."/>
            <person name="Petrosino J."/>
            <person name="Highlander S."/>
            <person name="Gibbs R."/>
        </authorList>
    </citation>
    <scope>NUCLEOTIDE SEQUENCE [LARGE SCALE GENOMIC DNA]</scope>
    <source>
        <strain evidence="1 2">ATCC BAA-1640</strain>
    </source>
</reference>
<dbReference type="InterPro" id="IPR016024">
    <property type="entry name" value="ARM-type_fold"/>
</dbReference>
<dbReference type="SUPFAM" id="SSF48371">
    <property type="entry name" value="ARM repeat"/>
    <property type="match status" value="1"/>
</dbReference>
<gene>
    <name evidence="1" type="ORF">HMPREF9225_1948</name>
</gene>
<dbReference type="EMBL" id="AEEH01000053">
    <property type="protein sequence ID" value="EFM24527.1"/>
    <property type="molecule type" value="Genomic_DNA"/>
</dbReference>
<proteinExistence type="predicted"/>
<dbReference type="AlphaFoldDB" id="E0NP59"/>
<accession>E0NP59</accession>
<dbReference type="STRING" id="862517.HMPREF9225_1948"/>
<name>E0NP59_9FIRM</name>
<protein>
    <recommendedName>
        <fullName evidence="3">DNA alkylation repair enzyme</fullName>
    </recommendedName>
</protein>
<dbReference type="InterPro" id="IPR014825">
    <property type="entry name" value="DNA_alkylation"/>
</dbReference>
<comment type="caution">
    <text evidence="1">The sequence shown here is derived from an EMBL/GenBank/DDBJ whole genome shotgun (WGS) entry which is preliminary data.</text>
</comment>
<dbReference type="HOGENOM" id="CLU_095329_0_0_9"/>
<dbReference type="eggNOG" id="COG4912">
    <property type="taxonomic scope" value="Bacteria"/>
</dbReference>
<evidence type="ECO:0000313" key="2">
    <source>
        <dbReference type="Proteomes" id="UP000003280"/>
    </source>
</evidence>
<organism evidence="1 2">
    <name type="scientific">Peptoniphilus duerdenii ATCC BAA-1640</name>
    <dbReference type="NCBI Taxonomy" id="862517"/>
    <lineage>
        <taxon>Bacteria</taxon>
        <taxon>Bacillati</taxon>
        <taxon>Bacillota</taxon>
        <taxon>Tissierellia</taxon>
        <taxon>Tissierellales</taxon>
        <taxon>Peptoniphilaceae</taxon>
        <taxon>Peptoniphilus</taxon>
    </lineage>
</organism>
<sequence length="218" mass="26076">MNLEKYIDPSYREFNSKLIPGVENVLGIRIPVLRNIIKEMNEDGREEFLNSLPHRWHEENIMHMIIITEEKDFDKAKEMLLNFLPYVDNWQVSDVGIPKSFKSTKDREGLLEFVKNLISKEATYFKRYGIFILMKLFLGDFYNSEVLDMVANIKSEEYYVNMIRAWFFQEAMVKRYGDAIKYLEDKKLDRFTHLKTISKCVDSRKIDEKTKLYLKSLR</sequence>
<dbReference type="Gene3D" id="1.25.10.90">
    <property type="match status" value="1"/>
</dbReference>
<evidence type="ECO:0008006" key="3">
    <source>
        <dbReference type="Google" id="ProtNLM"/>
    </source>
</evidence>
<keyword evidence="2" id="KW-1185">Reference proteome</keyword>
<dbReference type="CDD" id="cd06561">
    <property type="entry name" value="AlkD_like"/>
    <property type="match status" value="1"/>
</dbReference>
<dbReference type="Pfam" id="PF08713">
    <property type="entry name" value="DNA_alkylation"/>
    <property type="match status" value="1"/>
</dbReference>
<dbReference type="OrthoDB" id="9784740at2"/>
<evidence type="ECO:0000313" key="1">
    <source>
        <dbReference type="EMBL" id="EFM24527.1"/>
    </source>
</evidence>